<dbReference type="GeneID" id="19114954"/>
<dbReference type="AlphaFoldDB" id="M2NA56"/>
<proteinExistence type="predicted"/>
<evidence type="ECO:0000313" key="2">
    <source>
        <dbReference type="EMBL" id="EMC95745.1"/>
    </source>
</evidence>
<keyword evidence="1" id="KW-0732">Signal</keyword>
<dbReference type="EMBL" id="KB445556">
    <property type="protein sequence ID" value="EMC95745.1"/>
    <property type="molecule type" value="Genomic_DNA"/>
</dbReference>
<accession>M2NA56</accession>
<organism evidence="2 3">
    <name type="scientific">Baudoinia panamericana (strain UAMH 10762)</name>
    <name type="common">Angels' share fungus</name>
    <name type="synonym">Baudoinia compniacensis (strain UAMH 10762)</name>
    <dbReference type="NCBI Taxonomy" id="717646"/>
    <lineage>
        <taxon>Eukaryota</taxon>
        <taxon>Fungi</taxon>
        <taxon>Dikarya</taxon>
        <taxon>Ascomycota</taxon>
        <taxon>Pezizomycotina</taxon>
        <taxon>Dothideomycetes</taxon>
        <taxon>Dothideomycetidae</taxon>
        <taxon>Mycosphaerellales</taxon>
        <taxon>Teratosphaeriaceae</taxon>
        <taxon>Baudoinia</taxon>
    </lineage>
</organism>
<feature type="signal peptide" evidence="1">
    <location>
        <begin position="1"/>
        <end position="21"/>
    </location>
</feature>
<feature type="chain" id="PRO_5004021620" description="Secreted protein" evidence="1">
    <location>
        <begin position="22"/>
        <end position="87"/>
    </location>
</feature>
<dbReference type="HOGENOM" id="CLU_2483028_0_0_1"/>
<keyword evidence="3" id="KW-1185">Reference proteome</keyword>
<dbReference type="RefSeq" id="XP_007677138.1">
    <property type="nucleotide sequence ID" value="XM_007678948.1"/>
</dbReference>
<dbReference type="Proteomes" id="UP000011761">
    <property type="component" value="Unassembled WGS sequence"/>
</dbReference>
<dbReference type="KEGG" id="bcom:BAUCODRAFT_501790"/>
<reference evidence="2 3" key="1">
    <citation type="journal article" date="2012" name="PLoS Pathog.">
        <title>Diverse lifestyles and strategies of plant pathogenesis encoded in the genomes of eighteen Dothideomycetes fungi.</title>
        <authorList>
            <person name="Ohm R.A."/>
            <person name="Feau N."/>
            <person name="Henrissat B."/>
            <person name="Schoch C.L."/>
            <person name="Horwitz B.A."/>
            <person name="Barry K.W."/>
            <person name="Condon B.J."/>
            <person name="Copeland A.C."/>
            <person name="Dhillon B."/>
            <person name="Glaser F."/>
            <person name="Hesse C.N."/>
            <person name="Kosti I."/>
            <person name="LaButti K."/>
            <person name="Lindquist E.A."/>
            <person name="Lucas S."/>
            <person name="Salamov A.A."/>
            <person name="Bradshaw R.E."/>
            <person name="Ciuffetti L."/>
            <person name="Hamelin R.C."/>
            <person name="Kema G.H.J."/>
            <person name="Lawrence C."/>
            <person name="Scott J.A."/>
            <person name="Spatafora J.W."/>
            <person name="Turgeon B.G."/>
            <person name="de Wit P.J.G.M."/>
            <person name="Zhong S."/>
            <person name="Goodwin S.B."/>
            <person name="Grigoriev I.V."/>
        </authorList>
    </citation>
    <scope>NUCLEOTIDE SEQUENCE [LARGE SCALE GENOMIC DNA]</scope>
    <source>
        <strain evidence="2 3">UAMH 10762</strain>
    </source>
</reference>
<evidence type="ECO:0000313" key="3">
    <source>
        <dbReference type="Proteomes" id="UP000011761"/>
    </source>
</evidence>
<protein>
    <recommendedName>
        <fullName evidence="4">Secreted protein</fullName>
    </recommendedName>
</protein>
<sequence length="87" mass="9467">MRCMWWSHGTISLSTARSGLAMLVTCSIAPSFRALEGAQNAYLSTLVVQARIMNANGAEVITVAHRVPEEPCPPSHLLPPFILRHLA</sequence>
<gene>
    <name evidence="2" type="ORF">BAUCODRAFT_501790</name>
</gene>
<evidence type="ECO:0000256" key="1">
    <source>
        <dbReference type="SAM" id="SignalP"/>
    </source>
</evidence>
<name>M2NA56_BAUPA</name>
<evidence type="ECO:0008006" key="4">
    <source>
        <dbReference type="Google" id="ProtNLM"/>
    </source>
</evidence>